<evidence type="ECO:0000256" key="4">
    <source>
        <dbReference type="PROSITE-ProRule" id="PRU00024"/>
    </source>
</evidence>
<evidence type="ECO:0000259" key="8">
    <source>
        <dbReference type="PROSITE" id="PS50188"/>
    </source>
</evidence>
<dbReference type="SUPFAM" id="SSF57850">
    <property type="entry name" value="RING/U-box"/>
    <property type="match status" value="1"/>
</dbReference>
<dbReference type="InterPro" id="IPR017907">
    <property type="entry name" value="Znf_RING_CS"/>
</dbReference>
<dbReference type="SUPFAM" id="SSF57845">
    <property type="entry name" value="B-box zinc-binding domain"/>
    <property type="match status" value="1"/>
</dbReference>
<dbReference type="InterPro" id="IPR050143">
    <property type="entry name" value="TRIM/RBCC"/>
</dbReference>
<dbReference type="InterPro" id="IPR013083">
    <property type="entry name" value="Znf_RING/FYVE/PHD"/>
</dbReference>
<evidence type="ECO:0000259" key="6">
    <source>
        <dbReference type="PROSITE" id="PS50089"/>
    </source>
</evidence>
<dbReference type="STRING" id="7897.ENSLACP00000012279"/>
<dbReference type="PANTHER" id="PTHR24103">
    <property type="entry name" value="E3 UBIQUITIN-PROTEIN LIGASE TRIM"/>
    <property type="match status" value="1"/>
</dbReference>
<dbReference type="CDD" id="cd16594">
    <property type="entry name" value="RING-HC_TRIM7-like_C-IV"/>
    <property type="match status" value="1"/>
</dbReference>
<accession>H3ARK8</accession>
<dbReference type="PROSITE" id="PS50119">
    <property type="entry name" value="ZF_BBOX"/>
    <property type="match status" value="1"/>
</dbReference>
<dbReference type="HOGENOM" id="CLU_013137_0_3_1"/>
<keyword evidence="3" id="KW-0862">Zinc</keyword>
<dbReference type="eggNOG" id="KOG2177">
    <property type="taxonomic scope" value="Eukaryota"/>
</dbReference>
<dbReference type="Proteomes" id="UP000008672">
    <property type="component" value="Unassembled WGS sequence"/>
</dbReference>
<dbReference type="PROSITE" id="PS50188">
    <property type="entry name" value="B302_SPRY"/>
    <property type="match status" value="1"/>
</dbReference>
<dbReference type="InParanoid" id="H3ARK8"/>
<dbReference type="PROSITE" id="PS00518">
    <property type="entry name" value="ZF_RING_1"/>
    <property type="match status" value="1"/>
</dbReference>
<reference evidence="9" key="2">
    <citation type="submission" date="2025-08" db="UniProtKB">
        <authorList>
            <consortium name="Ensembl"/>
        </authorList>
    </citation>
    <scope>IDENTIFICATION</scope>
</reference>
<proteinExistence type="predicted"/>
<dbReference type="InterPro" id="IPR013320">
    <property type="entry name" value="ConA-like_dom_sf"/>
</dbReference>
<dbReference type="CDD" id="cd13733">
    <property type="entry name" value="SPRY_PRY_C-I_1"/>
    <property type="match status" value="1"/>
</dbReference>
<keyword evidence="10" id="KW-1185">Reference proteome</keyword>
<feature type="domain" description="B box-type" evidence="7">
    <location>
        <begin position="104"/>
        <end position="136"/>
    </location>
</feature>
<dbReference type="InterPro" id="IPR043136">
    <property type="entry name" value="B30.2/SPRY_sf"/>
</dbReference>
<dbReference type="Gene3D" id="2.60.120.920">
    <property type="match status" value="1"/>
</dbReference>
<keyword evidence="2 4" id="KW-0863">Zinc-finger</keyword>
<name>H3ARK8_LATCH</name>
<dbReference type="AlphaFoldDB" id="H3ARK8"/>
<dbReference type="GeneTree" id="ENSGT00940000158537"/>
<dbReference type="Gene3D" id="3.30.160.60">
    <property type="entry name" value="Classic Zinc Finger"/>
    <property type="match status" value="1"/>
</dbReference>
<dbReference type="PRINTS" id="PR01407">
    <property type="entry name" value="BUTYPHLNCDUF"/>
</dbReference>
<evidence type="ECO:0000313" key="10">
    <source>
        <dbReference type="Proteomes" id="UP000008672"/>
    </source>
</evidence>
<evidence type="ECO:0000313" key="9">
    <source>
        <dbReference type="Ensembl" id="ENSLACP00000012279.1"/>
    </source>
</evidence>
<dbReference type="GO" id="GO:0008270">
    <property type="term" value="F:zinc ion binding"/>
    <property type="evidence" value="ECO:0007669"/>
    <property type="project" value="UniProtKB-KW"/>
</dbReference>
<dbReference type="FunFam" id="2.60.120.920:FF:000004">
    <property type="entry name" value="Butyrophilin subfamily 1 member A1"/>
    <property type="match status" value="1"/>
</dbReference>
<dbReference type="InterPro" id="IPR001841">
    <property type="entry name" value="Znf_RING"/>
</dbReference>
<dbReference type="Pfam" id="PF13765">
    <property type="entry name" value="PRY"/>
    <property type="match status" value="1"/>
</dbReference>
<dbReference type="Pfam" id="PF00622">
    <property type="entry name" value="SPRY"/>
    <property type="match status" value="1"/>
</dbReference>
<dbReference type="PROSITE" id="PS50089">
    <property type="entry name" value="ZF_RING_2"/>
    <property type="match status" value="1"/>
</dbReference>
<dbReference type="SMART" id="SM00449">
    <property type="entry name" value="SPRY"/>
    <property type="match status" value="1"/>
</dbReference>
<keyword evidence="1" id="KW-0479">Metal-binding</keyword>
<dbReference type="InterPro" id="IPR003877">
    <property type="entry name" value="SPRY_dom"/>
</dbReference>
<dbReference type="Pfam" id="PF15227">
    <property type="entry name" value="zf-C3HC4_4"/>
    <property type="match status" value="1"/>
</dbReference>
<evidence type="ECO:0000259" key="7">
    <source>
        <dbReference type="PROSITE" id="PS50119"/>
    </source>
</evidence>
<evidence type="ECO:0008006" key="11">
    <source>
        <dbReference type="Google" id="ProtNLM"/>
    </source>
</evidence>
<evidence type="ECO:0000256" key="3">
    <source>
        <dbReference type="ARBA" id="ARBA00022833"/>
    </source>
</evidence>
<dbReference type="InterPro" id="IPR000315">
    <property type="entry name" value="Znf_B-box"/>
</dbReference>
<evidence type="ECO:0000256" key="5">
    <source>
        <dbReference type="SAM" id="Coils"/>
    </source>
</evidence>
<dbReference type="InterPro" id="IPR006574">
    <property type="entry name" value="PRY"/>
</dbReference>
<dbReference type="SMART" id="SM00589">
    <property type="entry name" value="PRY"/>
    <property type="match status" value="1"/>
</dbReference>
<keyword evidence="5" id="KW-0175">Coiled coil</keyword>
<organism evidence="9 10">
    <name type="scientific">Latimeria chalumnae</name>
    <name type="common">Coelacanth</name>
    <dbReference type="NCBI Taxonomy" id="7897"/>
    <lineage>
        <taxon>Eukaryota</taxon>
        <taxon>Metazoa</taxon>
        <taxon>Chordata</taxon>
        <taxon>Craniata</taxon>
        <taxon>Vertebrata</taxon>
        <taxon>Euteleostomi</taxon>
        <taxon>Coelacanthiformes</taxon>
        <taxon>Coelacanthidae</taxon>
        <taxon>Latimeria</taxon>
    </lineage>
</organism>
<protein>
    <recommendedName>
        <fullName evidence="11">TRI39 ligase</fullName>
    </recommendedName>
</protein>
<dbReference type="Gene3D" id="3.30.40.10">
    <property type="entry name" value="Zinc/RING finger domain, C3HC4 (zinc finger)"/>
    <property type="match status" value="1"/>
</dbReference>
<dbReference type="EMBL" id="AFYH01115946">
    <property type="status" value="NOT_ANNOTATED_CDS"/>
    <property type="molecule type" value="Genomic_DNA"/>
</dbReference>
<feature type="domain" description="RING-type" evidence="6">
    <location>
        <begin position="31"/>
        <end position="72"/>
    </location>
</feature>
<dbReference type="InterPro" id="IPR001870">
    <property type="entry name" value="B30.2/SPRY"/>
</dbReference>
<dbReference type="SMART" id="SM00184">
    <property type="entry name" value="RING"/>
    <property type="match status" value="1"/>
</dbReference>
<sequence>ILANGSAPNSLSTFPMAAADPIQSLKNEAVCAVCLEFFHDPVTLDCGHNYCRSCIRRFWDKRDGEPCCPQCRQTFPRHDLRANRQLANIVQGLKRLKAGPGRGAASNKCALHRQELKLFCKDNMRPLCRLCALSRQRGILSVEEAWNTYQKVLEKTLRTLRREKKKQEEYELKENWKLKELEEEAEALDLHVGREFGKLHDFLLQEEKRVKTKLEEERRRNAAKLEANLTAIRRGRETLEEIIEDIETSLKQEATELLKGLKELLERTSSSHLNEVTGVQVSLPLGEFRGPLQYRAWKEMIHVVDPAPTSLTLDPDTAHPFLALSKDLSSVKHGTQKQDVPELPARFDCSPCVLALEGFARGRHYWEVEVGEKTEWDVGVTRRSARRKGNVRPSPEDGYWALLLRGGDRYWASTTLWTPLALKVKPRKIGVYLDYKRGQLSFYNADDLTHIYTFTDTFAEKLYPYFCLCVCDGGKNAEPLRI</sequence>
<dbReference type="Ensembl" id="ENSLACT00000012371.1">
    <property type="protein sequence ID" value="ENSLACP00000012279.1"/>
    <property type="gene ID" value="ENSLACG00000010811.2"/>
</dbReference>
<dbReference type="SUPFAM" id="SSF49899">
    <property type="entry name" value="Concanavalin A-like lectins/glucanases"/>
    <property type="match status" value="1"/>
</dbReference>
<dbReference type="OMA" id="KNEAVCA"/>
<reference evidence="10" key="1">
    <citation type="submission" date="2011-08" db="EMBL/GenBank/DDBJ databases">
        <title>The draft genome of Latimeria chalumnae.</title>
        <authorList>
            <person name="Di Palma F."/>
            <person name="Alfoldi J."/>
            <person name="Johnson J."/>
            <person name="Berlin A."/>
            <person name="Gnerre S."/>
            <person name="Jaffe D."/>
            <person name="MacCallum I."/>
            <person name="Young S."/>
            <person name="Walker B.J."/>
            <person name="Lander E."/>
            <person name="Lindblad-Toh K."/>
        </authorList>
    </citation>
    <scope>NUCLEOTIDE SEQUENCE [LARGE SCALE GENOMIC DNA]</scope>
    <source>
        <strain evidence="10">Wild caught</strain>
    </source>
</reference>
<feature type="coiled-coil region" evidence="5">
    <location>
        <begin position="200"/>
        <end position="271"/>
    </location>
</feature>
<evidence type="ECO:0000256" key="2">
    <source>
        <dbReference type="ARBA" id="ARBA00022771"/>
    </source>
</evidence>
<gene>
    <name evidence="9" type="primary">LOC102356412</name>
</gene>
<feature type="domain" description="B30.2/SPRY" evidence="8">
    <location>
        <begin position="291"/>
        <end position="482"/>
    </location>
</feature>
<evidence type="ECO:0000256" key="1">
    <source>
        <dbReference type="ARBA" id="ARBA00022723"/>
    </source>
</evidence>
<dbReference type="InterPro" id="IPR003879">
    <property type="entry name" value="Butyrophylin_SPRY"/>
</dbReference>
<reference evidence="9" key="3">
    <citation type="submission" date="2025-09" db="UniProtKB">
        <authorList>
            <consortium name="Ensembl"/>
        </authorList>
    </citation>
    <scope>IDENTIFICATION</scope>
</reference>